<dbReference type="GeneID" id="107493456"/>
<evidence type="ECO:0000256" key="1">
    <source>
        <dbReference type="SAM" id="Phobius"/>
    </source>
</evidence>
<feature type="transmembrane region" description="Helical" evidence="1">
    <location>
        <begin position="46"/>
        <end position="73"/>
    </location>
</feature>
<proteinExistence type="predicted"/>
<name>A0A9C6TXT3_ARADU</name>
<evidence type="ECO:0000256" key="2">
    <source>
        <dbReference type="SAM" id="SignalP"/>
    </source>
</evidence>
<protein>
    <submittedName>
        <fullName evidence="4">Uncharacterized protein LOC107493456</fullName>
    </submittedName>
</protein>
<dbReference type="RefSeq" id="XP_052118692.1">
    <property type="nucleotide sequence ID" value="XM_052262732.1"/>
</dbReference>
<feature type="chain" id="PRO_5039523359" evidence="2">
    <location>
        <begin position="17"/>
        <end position="102"/>
    </location>
</feature>
<organism evidence="3 4">
    <name type="scientific">Arachis duranensis</name>
    <name type="common">Wild peanut</name>
    <dbReference type="NCBI Taxonomy" id="130453"/>
    <lineage>
        <taxon>Eukaryota</taxon>
        <taxon>Viridiplantae</taxon>
        <taxon>Streptophyta</taxon>
        <taxon>Embryophyta</taxon>
        <taxon>Tracheophyta</taxon>
        <taxon>Spermatophyta</taxon>
        <taxon>Magnoliopsida</taxon>
        <taxon>eudicotyledons</taxon>
        <taxon>Gunneridae</taxon>
        <taxon>Pentapetalae</taxon>
        <taxon>rosids</taxon>
        <taxon>fabids</taxon>
        <taxon>Fabales</taxon>
        <taxon>Fabaceae</taxon>
        <taxon>Papilionoideae</taxon>
        <taxon>50 kb inversion clade</taxon>
        <taxon>dalbergioids sensu lato</taxon>
        <taxon>Dalbergieae</taxon>
        <taxon>Pterocarpus clade</taxon>
        <taxon>Arachis</taxon>
    </lineage>
</organism>
<dbReference type="AlphaFoldDB" id="A0A9C6TXT3"/>
<accession>A0A9C6TXT3</accession>
<keyword evidence="1" id="KW-1133">Transmembrane helix</keyword>
<reference evidence="3" key="1">
    <citation type="journal article" date="2016" name="Nat. Genet.">
        <title>The genome sequences of Arachis duranensis and Arachis ipaensis, the diploid ancestors of cultivated peanut.</title>
        <authorList>
            <person name="Bertioli D.J."/>
            <person name="Cannon S.B."/>
            <person name="Froenicke L."/>
            <person name="Huang G."/>
            <person name="Farmer A.D."/>
            <person name="Cannon E.K."/>
            <person name="Liu X."/>
            <person name="Gao D."/>
            <person name="Clevenger J."/>
            <person name="Dash S."/>
            <person name="Ren L."/>
            <person name="Moretzsohn M.C."/>
            <person name="Shirasawa K."/>
            <person name="Huang W."/>
            <person name="Vidigal B."/>
            <person name="Abernathy B."/>
            <person name="Chu Y."/>
            <person name="Niederhuth C.E."/>
            <person name="Umale P."/>
            <person name="Araujo A.C."/>
            <person name="Kozik A."/>
            <person name="Kim K.D."/>
            <person name="Burow M.D."/>
            <person name="Varshney R.K."/>
            <person name="Wang X."/>
            <person name="Zhang X."/>
            <person name="Barkley N."/>
            <person name="Guimaraes P.M."/>
            <person name="Isobe S."/>
            <person name="Guo B."/>
            <person name="Liao B."/>
            <person name="Stalker H.T."/>
            <person name="Schmitz R.J."/>
            <person name="Scheffler B.E."/>
            <person name="Leal-Bertioli S.C."/>
            <person name="Xun X."/>
            <person name="Jackson S.A."/>
            <person name="Michelmore R."/>
            <person name="Ozias-Akins P."/>
        </authorList>
    </citation>
    <scope>NUCLEOTIDE SEQUENCE [LARGE SCALE GENOMIC DNA]</scope>
    <source>
        <strain evidence="3">cv. V14167</strain>
    </source>
</reference>
<keyword evidence="1" id="KW-0812">Transmembrane</keyword>
<keyword evidence="2" id="KW-0732">Signal</keyword>
<feature type="signal peptide" evidence="2">
    <location>
        <begin position="1"/>
        <end position="16"/>
    </location>
</feature>
<sequence length="102" mass="11075">MRSCILFCVAAFLALSWSPSSVFIVSSVLAPSSPSSHHPASLYRSLISFAISFVQWLLLLPVASLAVLLDVLVTVGKFWLKLRDLSKTLKKADKRTADAVGI</sequence>
<evidence type="ECO:0000313" key="4">
    <source>
        <dbReference type="RefSeq" id="XP_052118692.1"/>
    </source>
</evidence>
<evidence type="ECO:0000313" key="3">
    <source>
        <dbReference type="Proteomes" id="UP000515211"/>
    </source>
</evidence>
<dbReference type="Proteomes" id="UP000515211">
    <property type="component" value="Chromosome 6"/>
</dbReference>
<keyword evidence="1" id="KW-0472">Membrane</keyword>
<dbReference type="KEGG" id="adu:107493456"/>
<gene>
    <name evidence="4" type="primary">LOC107493456</name>
</gene>
<keyword evidence="3" id="KW-1185">Reference proteome</keyword>
<reference evidence="4" key="2">
    <citation type="submission" date="2025-08" db="UniProtKB">
        <authorList>
            <consortium name="RefSeq"/>
        </authorList>
    </citation>
    <scope>IDENTIFICATION</scope>
    <source>
        <tissue evidence="4">Whole plant</tissue>
    </source>
</reference>